<dbReference type="InterPro" id="IPR050131">
    <property type="entry name" value="Peptidase_S8_subtilisin-like"/>
</dbReference>
<dbReference type="PROSITE" id="PS00138">
    <property type="entry name" value="SUBTILASE_SER"/>
    <property type="match status" value="1"/>
</dbReference>
<feature type="active site" description="Charge relay system" evidence="6">
    <location>
        <position position="84"/>
    </location>
</feature>
<evidence type="ECO:0000256" key="1">
    <source>
        <dbReference type="ARBA" id="ARBA00011073"/>
    </source>
</evidence>
<dbReference type="EMBL" id="CP048288">
    <property type="protein sequence ID" value="QHW35839.1"/>
    <property type="molecule type" value="Genomic_DNA"/>
</dbReference>
<evidence type="ECO:0000256" key="5">
    <source>
        <dbReference type="ARBA" id="ARBA00022825"/>
    </source>
</evidence>
<dbReference type="PROSITE" id="PS51892">
    <property type="entry name" value="SUBTILASE"/>
    <property type="match status" value="1"/>
</dbReference>
<comment type="similarity">
    <text evidence="1 6 7">Belongs to the peptidase S8 family.</text>
</comment>
<evidence type="ECO:0000256" key="2">
    <source>
        <dbReference type="ARBA" id="ARBA00022670"/>
    </source>
</evidence>
<dbReference type="GO" id="GO:0006508">
    <property type="term" value="P:proteolysis"/>
    <property type="evidence" value="ECO:0007669"/>
    <property type="project" value="UniProtKB-KW"/>
</dbReference>
<feature type="active site" description="Charge relay system" evidence="6">
    <location>
        <position position="51"/>
    </location>
</feature>
<geneLocation type="plasmid" evidence="9 10">
    <name>unnamed2</name>
</geneLocation>
<evidence type="ECO:0000256" key="7">
    <source>
        <dbReference type="RuleBase" id="RU003355"/>
    </source>
</evidence>
<dbReference type="KEGG" id="prz:GZH47_33650"/>
<dbReference type="GO" id="GO:0046872">
    <property type="term" value="F:metal ion binding"/>
    <property type="evidence" value="ECO:0007669"/>
    <property type="project" value="UniProtKB-KW"/>
</dbReference>
<dbReference type="Proteomes" id="UP000479114">
    <property type="component" value="Plasmid unnamed2"/>
</dbReference>
<sequence length="300" mass="31550">MDQLFTQDVTVENILPASAGQELIDWGLNAIMAQQAWKKTKGEGVKVAILDTGVDTTHPDLQGNIKAAMDFTGSPYGVVDKKGHGTHVAGIIAGVDNGIGMIGVAPHAELYIAKVLGDNGSGSFEAIVRGIDWAIAQGVDLINMSLGSSEEPPAAMHEAVKRAHEAGIFLVAATGNENRSVGWPAMYDEVVAVSAMDLTYERATFSNYGMKNEVMAPGVEIYSTYPTGQYAELSGTSMATPVIAGAIALYLSLLKKQGIVRPPVEQVHQAVVKAVVDLGSNGKDDLYGAGLINLVKLLGK</sequence>
<dbReference type="InterPro" id="IPR034202">
    <property type="entry name" value="Subtilisin_Carlsberg-like"/>
</dbReference>
<dbReference type="PANTHER" id="PTHR43806">
    <property type="entry name" value="PEPTIDASE S8"/>
    <property type="match status" value="1"/>
</dbReference>
<evidence type="ECO:0000313" key="9">
    <source>
        <dbReference type="EMBL" id="QHW35839.1"/>
    </source>
</evidence>
<gene>
    <name evidence="9" type="ORF">GZH47_33650</name>
</gene>
<keyword evidence="5 6" id="KW-0720">Serine protease</keyword>
<dbReference type="InterPro" id="IPR023828">
    <property type="entry name" value="Peptidase_S8_Ser-AS"/>
</dbReference>
<dbReference type="GO" id="GO:0004252">
    <property type="term" value="F:serine-type endopeptidase activity"/>
    <property type="evidence" value="ECO:0007669"/>
    <property type="project" value="UniProtKB-UniRule"/>
</dbReference>
<keyword evidence="10" id="KW-1185">Reference proteome</keyword>
<dbReference type="InterPro" id="IPR022398">
    <property type="entry name" value="Peptidase_S8_His-AS"/>
</dbReference>
<dbReference type="PROSITE" id="PS00137">
    <property type="entry name" value="SUBTILASE_HIS"/>
    <property type="match status" value="1"/>
</dbReference>
<evidence type="ECO:0000256" key="4">
    <source>
        <dbReference type="ARBA" id="ARBA00022801"/>
    </source>
</evidence>
<dbReference type="PRINTS" id="PR00723">
    <property type="entry name" value="SUBTILISIN"/>
</dbReference>
<dbReference type="InterPro" id="IPR000209">
    <property type="entry name" value="Peptidase_S8/S53_dom"/>
</dbReference>
<reference evidence="9 10" key="1">
    <citation type="submission" date="2020-02" db="EMBL/GenBank/DDBJ databases">
        <title>Paenibacillus sp. nov., isolated from rhizosphere soil of tomato.</title>
        <authorList>
            <person name="Weon H.-Y."/>
            <person name="Lee S.A."/>
        </authorList>
    </citation>
    <scope>NUCLEOTIDE SEQUENCE [LARGE SCALE GENOMIC DNA]</scope>
    <source>
        <strain evidence="9 10">14171R-81</strain>
        <plasmid evidence="9 10">unnamed2</plasmid>
    </source>
</reference>
<dbReference type="CDD" id="cd07477">
    <property type="entry name" value="Peptidases_S8_Subtilisin_subset"/>
    <property type="match status" value="1"/>
</dbReference>
<accession>A0A6C0PBL0</accession>
<keyword evidence="4 6" id="KW-0378">Hydrolase</keyword>
<evidence type="ECO:0000256" key="3">
    <source>
        <dbReference type="ARBA" id="ARBA00022723"/>
    </source>
</evidence>
<protein>
    <submittedName>
        <fullName evidence="9">S8 family peptidase</fullName>
    </submittedName>
</protein>
<feature type="domain" description="Peptidase S8/S53" evidence="8">
    <location>
        <begin position="42"/>
        <end position="290"/>
    </location>
</feature>
<evidence type="ECO:0000313" key="10">
    <source>
        <dbReference type="Proteomes" id="UP000479114"/>
    </source>
</evidence>
<dbReference type="InterPro" id="IPR023827">
    <property type="entry name" value="Peptidase_S8_Asp-AS"/>
</dbReference>
<evidence type="ECO:0000259" key="8">
    <source>
        <dbReference type="Pfam" id="PF00082"/>
    </source>
</evidence>
<dbReference type="InterPro" id="IPR015500">
    <property type="entry name" value="Peptidase_S8_subtilisin-rel"/>
</dbReference>
<evidence type="ECO:0000256" key="6">
    <source>
        <dbReference type="PROSITE-ProRule" id="PRU01240"/>
    </source>
</evidence>
<dbReference type="InterPro" id="IPR036852">
    <property type="entry name" value="Peptidase_S8/S53_dom_sf"/>
</dbReference>
<keyword evidence="3" id="KW-0479">Metal-binding</keyword>
<dbReference type="PROSITE" id="PS00136">
    <property type="entry name" value="SUBTILASE_ASP"/>
    <property type="match status" value="1"/>
</dbReference>
<dbReference type="PANTHER" id="PTHR43806:SF11">
    <property type="entry name" value="CEREVISIN-RELATED"/>
    <property type="match status" value="1"/>
</dbReference>
<dbReference type="RefSeq" id="WP_162645973.1">
    <property type="nucleotide sequence ID" value="NZ_CP048288.1"/>
</dbReference>
<dbReference type="SUPFAM" id="SSF52743">
    <property type="entry name" value="Subtilisin-like"/>
    <property type="match status" value="1"/>
</dbReference>
<keyword evidence="2 6" id="KW-0645">Protease</keyword>
<name>A0A6C0PBL0_9BACL</name>
<feature type="active site" description="Charge relay system" evidence="6">
    <location>
        <position position="237"/>
    </location>
</feature>
<proteinExistence type="inferred from homology"/>
<dbReference type="Pfam" id="PF00082">
    <property type="entry name" value="Peptidase_S8"/>
    <property type="match status" value="1"/>
</dbReference>
<dbReference type="Gene3D" id="3.40.50.200">
    <property type="entry name" value="Peptidase S8/S53 domain"/>
    <property type="match status" value="1"/>
</dbReference>
<keyword evidence="9" id="KW-0614">Plasmid</keyword>
<dbReference type="AlphaFoldDB" id="A0A6C0PBL0"/>
<organism evidence="9 10">
    <name type="scientific">Paenibacillus rhizovicinus</name>
    <dbReference type="NCBI Taxonomy" id="2704463"/>
    <lineage>
        <taxon>Bacteria</taxon>
        <taxon>Bacillati</taxon>
        <taxon>Bacillota</taxon>
        <taxon>Bacilli</taxon>
        <taxon>Bacillales</taxon>
        <taxon>Paenibacillaceae</taxon>
        <taxon>Paenibacillus</taxon>
    </lineage>
</organism>